<dbReference type="PANTHER" id="PTHR44042">
    <property type="entry name" value="DUPLICATED HOMEODOMAIN-LIKE SUPERFAMILY PROTEIN-RELATED"/>
    <property type="match status" value="1"/>
</dbReference>
<dbReference type="AlphaFoldDB" id="A0A5J4YSP5"/>
<name>A0A5J4YSP5_PORPP</name>
<dbReference type="Proteomes" id="UP000324585">
    <property type="component" value="Unassembled WGS sequence"/>
</dbReference>
<dbReference type="InterPro" id="IPR001005">
    <property type="entry name" value="SANT/Myb"/>
</dbReference>
<feature type="compositionally biased region" description="Low complexity" evidence="1">
    <location>
        <begin position="154"/>
        <end position="167"/>
    </location>
</feature>
<evidence type="ECO:0000313" key="3">
    <source>
        <dbReference type="EMBL" id="KAA8494521.1"/>
    </source>
</evidence>
<sequence>MDVEMQTGAFAAEPAGAQNDCLMNIIIENQLSRIAELEKRLEKMQRESNALRGFLKTSKGGVGKGGPVSARESRTPSTPLAQVQRSVRHADNKSESSLLSTKNSAAGPRPTIAKSVPAKLSATKVSGAAGHALQLHVLSSPISVQNGSCASDDGSPALSSSGKPSSGECTGTTRYWTKEEHQRYLIARAKYGEKDFVNISAFVGTRTPRQVRTHGEKFHKKLVREEARRLSAEAAITVEAQNNVRASAMATSGENDAAGAMNAARLAATPNKAVASLDHGLLFVPKFEACVAEAEDDCVVPEQGMVAERDIGTKDDELLLSSDPYPYSTYLPGMDDVLVPSTGMDWPELGQTFDASF</sequence>
<feature type="compositionally biased region" description="Polar residues" evidence="1">
    <location>
        <begin position="75"/>
        <end position="85"/>
    </location>
</feature>
<evidence type="ECO:0000256" key="1">
    <source>
        <dbReference type="SAM" id="MobiDB-lite"/>
    </source>
</evidence>
<organism evidence="3 4">
    <name type="scientific">Porphyridium purpureum</name>
    <name type="common">Red alga</name>
    <name type="synonym">Porphyridium cruentum</name>
    <dbReference type="NCBI Taxonomy" id="35688"/>
    <lineage>
        <taxon>Eukaryota</taxon>
        <taxon>Rhodophyta</taxon>
        <taxon>Bangiophyceae</taxon>
        <taxon>Porphyridiales</taxon>
        <taxon>Porphyridiaceae</taxon>
        <taxon>Porphyridium</taxon>
    </lineage>
</organism>
<feature type="region of interest" description="Disordered" evidence="1">
    <location>
        <begin position="52"/>
        <end position="112"/>
    </location>
</feature>
<feature type="domain" description="HTH myb-type" evidence="2">
    <location>
        <begin position="176"/>
        <end position="223"/>
    </location>
</feature>
<accession>A0A5J4YSP5</accession>
<evidence type="ECO:0000313" key="4">
    <source>
        <dbReference type="Proteomes" id="UP000324585"/>
    </source>
</evidence>
<dbReference type="SUPFAM" id="SSF46689">
    <property type="entry name" value="Homeodomain-like"/>
    <property type="match status" value="1"/>
</dbReference>
<comment type="caution">
    <text evidence="3">The sequence shown here is derived from an EMBL/GenBank/DDBJ whole genome shotgun (WGS) entry which is preliminary data.</text>
</comment>
<feature type="region of interest" description="Disordered" evidence="1">
    <location>
        <begin position="145"/>
        <end position="172"/>
    </location>
</feature>
<dbReference type="InterPro" id="IPR017930">
    <property type="entry name" value="Myb_dom"/>
</dbReference>
<dbReference type="Gene3D" id="1.10.10.60">
    <property type="entry name" value="Homeodomain-like"/>
    <property type="match status" value="1"/>
</dbReference>
<dbReference type="InterPro" id="IPR009057">
    <property type="entry name" value="Homeodomain-like_sf"/>
</dbReference>
<dbReference type="OrthoDB" id="72460at2759"/>
<proteinExistence type="predicted"/>
<dbReference type="Pfam" id="PF00249">
    <property type="entry name" value="Myb_DNA-binding"/>
    <property type="match status" value="1"/>
</dbReference>
<dbReference type="CDD" id="cd00167">
    <property type="entry name" value="SANT"/>
    <property type="match status" value="1"/>
</dbReference>
<gene>
    <name evidence="3" type="ORF">FVE85_2762</name>
</gene>
<dbReference type="PANTHER" id="PTHR44042:SF67">
    <property type="entry name" value="MYB-LIKE PROTEIN I"/>
    <property type="match status" value="1"/>
</dbReference>
<protein>
    <submittedName>
        <fullName evidence="3">Myb-like protein I</fullName>
    </submittedName>
</protein>
<keyword evidence="4" id="KW-1185">Reference proteome</keyword>
<reference evidence="4" key="1">
    <citation type="journal article" date="2019" name="Nat. Commun.">
        <title>Expansion of phycobilisome linker gene families in mesophilic red algae.</title>
        <authorList>
            <person name="Lee J."/>
            <person name="Kim D."/>
            <person name="Bhattacharya D."/>
            <person name="Yoon H.S."/>
        </authorList>
    </citation>
    <scope>NUCLEOTIDE SEQUENCE [LARGE SCALE GENOMIC DNA]</scope>
    <source>
        <strain evidence="4">CCMP 1328</strain>
    </source>
</reference>
<dbReference type="PROSITE" id="PS51294">
    <property type="entry name" value="HTH_MYB"/>
    <property type="match status" value="1"/>
</dbReference>
<evidence type="ECO:0000259" key="2">
    <source>
        <dbReference type="PROSITE" id="PS51294"/>
    </source>
</evidence>
<dbReference type="EMBL" id="VRMN01000004">
    <property type="protein sequence ID" value="KAA8494521.1"/>
    <property type="molecule type" value="Genomic_DNA"/>
</dbReference>
<dbReference type="SMART" id="SM00717">
    <property type="entry name" value="SANT"/>
    <property type="match status" value="1"/>
</dbReference>
<feature type="compositionally biased region" description="Polar residues" evidence="1">
    <location>
        <begin position="95"/>
        <end position="104"/>
    </location>
</feature>